<dbReference type="InterPro" id="IPR029058">
    <property type="entry name" value="AB_hydrolase_fold"/>
</dbReference>
<keyword evidence="2" id="KW-1185">Reference proteome</keyword>
<sequence length="113" mass="12373">MRWRSRLCDGESTLSKPCYGSPATARALRRKVLRAFADAALGHSAYRLAAAKPTIVLIHGAWAGASSLAPVASRLQRDGYTVLDAPMPEPARRRRSAHWRPRPGGLPYVLIAR</sequence>
<protein>
    <recommendedName>
        <fullName evidence="3">Alpha/beta hydrolase</fullName>
    </recommendedName>
</protein>
<evidence type="ECO:0008006" key="3">
    <source>
        <dbReference type="Google" id="ProtNLM"/>
    </source>
</evidence>
<comment type="caution">
    <text evidence="1">The sequence shown here is derived from an EMBL/GenBank/DDBJ whole genome shotgun (WGS) entry which is preliminary data.</text>
</comment>
<proteinExistence type="predicted"/>
<dbReference type="SUPFAM" id="SSF53474">
    <property type="entry name" value="alpha/beta-Hydrolases"/>
    <property type="match status" value="1"/>
</dbReference>
<dbReference type="Proteomes" id="UP001500212">
    <property type="component" value="Unassembled WGS sequence"/>
</dbReference>
<gene>
    <name evidence="1" type="ORF">GCM10023195_44440</name>
</gene>
<organism evidence="1 2">
    <name type="scientific">Actinoallomurus liliacearum</name>
    <dbReference type="NCBI Taxonomy" id="1080073"/>
    <lineage>
        <taxon>Bacteria</taxon>
        <taxon>Bacillati</taxon>
        <taxon>Actinomycetota</taxon>
        <taxon>Actinomycetes</taxon>
        <taxon>Streptosporangiales</taxon>
        <taxon>Thermomonosporaceae</taxon>
        <taxon>Actinoallomurus</taxon>
    </lineage>
</organism>
<name>A0ABP8TQ03_9ACTN</name>
<reference evidence="2" key="1">
    <citation type="journal article" date="2019" name="Int. J. Syst. Evol. Microbiol.">
        <title>The Global Catalogue of Microorganisms (GCM) 10K type strain sequencing project: providing services to taxonomists for standard genome sequencing and annotation.</title>
        <authorList>
            <consortium name="The Broad Institute Genomics Platform"/>
            <consortium name="The Broad Institute Genome Sequencing Center for Infectious Disease"/>
            <person name="Wu L."/>
            <person name="Ma J."/>
        </authorList>
    </citation>
    <scope>NUCLEOTIDE SEQUENCE [LARGE SCALE GENOMIC DNA]</scope>
    <source>
        <strain evidence="2">JCM 17938</strain>
    </source>
</reference>
<evidence type="ECO:0000313" key="1">
    <source>
        <dbReference type="EMBL" id="GAA4610670.1"/>
    </source>
</evidence>
<evidence type="ECO:0000313" key="2">
    <source>
        <dbReference type="Proteomes" id="UP001500212"/>
    </source>
</evidence>
<dbReference type="EMBL" id="BAABHJ010000012">
    <property type="protein sequence ID" value="GAA4610670.1"/>
    <property type="molecule type" value="Genomic_DNA"/>
</dbReference>
<accession>A0ABP8TQ03</accession>
<dbReference type="Gene3D" id="3.40.50.1820">
    <property type="entry name" value="alpha/beta hydrolase"/>
    <property type="match status" value="1"/>
</dbReference>